<evidence type="ECO:0000313" key="3">
    <source>
        <dbReference type="Proteomes" id="UP000823674"/>
    </source>
</evidence>
<dbReference type="EMBL" id="JADBGQ010000008">
    <property type="protein sequence ID" value="KAG5384209.1"/>
    <property type="molecule type" value="Genomic_DNA"/>
</dbReference>
<accession>A0ABQ7LF81</accession>
<keyword evidence="1" id="KW-0812">Transmembrane</keyword>
<protein>
    <submittedName>
        <fullName evidence="2">Uncharacterized protein</fullName>
    </submittedName>
</protein>
<name>A0ABQ7LF81_BRACM</name>
<feature type="transmembrane region" description="Helical" evidence="1">
    <location>
        <begin position="95"/>
        <end position="119"/>
    </location>
</feature>
<dbReference type="Proteomes" id="UP000823674">
    <property type="component" value="Chromosome A09"/>
</dbReference>
<reference evidence="2 3" key="1">
    <citation type="submission" date="2021-03" db="EMBL/GenBank/DDBJ databases">
        <authorList>
            <person name="King G.J."/>
            <person name="Bancroft I."/>
            <person name="Baten A."/>
            <person name="Bloomfield J."/>
            <person name="Borpatragohain P."/>
            <person name="He Z."/>
            <person name="Irish N."/>
            <person name="Irwin J."/>
            <person name="Liu K."/>
            <person name="Mauleon R.P."/>
            <person name="Moore J."/>
            <person name="Morris R."/>
            <person name="Ostergaard L."/>
            <person name="Wang B."/>
            <person name="Wells R."/>
        </authorList>
    </citation>
    <scope>NUCLEOTIDE SEQUENCE [LARGE SCALE GENOMIC DNA]</scope>
    <source>
        <strain evidence="2">R-o-18</strain>
        <tissue evidence="2">Leaf</tissue>
    </source>
</reference>
<organism evidence="2 3">
    <name type="scientific">Brassica rapa subsp. trilocularis</name>
    <dbReference type="NCBI Taxonomy" id="1813537"/>
    <lineage>
        <taxon>Eukaryota</taxon>
        <taxon>Viridiplantae</taxon>
        <taxon>Streptophyta</taxon>
        <taxon>Embryophyta</taxon>
        <taxon>Tracheophyta</taxon>
        <taxon>Spermatophyta</taxon>
        <taxon>Magnoliopsida</taxon>
        <taxon>eudicotyledons</taxon>
        <taxon>Gunneridae</taxon>
        <taxon>Pentapetalae</taxon>
        <taxon>rosids</taxon>
        <taxon>malvids</taxon>
        <taxon>Brassicales</taxon>
        <taxon>Brassicaceae</taxon>
        <taxon>Brassiceae</taxon>
        <taxon>Brassica</taxon>
    </lineage>
</organism>
<feature type="transmembrane region" description="Helical" evidence="1">
    <location>
        <begin position="44"/>
        <end position="67"/>
    </location>
</feature>
<comment type="caution">
    <text evidence="2">The sequence shown here is derived from an EMBL/GenBank/DDBJ whole genome shotgun (WGS) entry which is preliminary data.</text>
</comment>
<keyword evidence="3" id="KW-1185">Reference proteome</keyword>
<proteinExistence type="predicted"/>
<evidence type="ECO:0000313" key="2">
    <source>
        <dbReference type="EMBL" id="KAG5384209.1"/>
    </source>
</evidence>
<keyword evidence="1" id="KW-1133">Transmembrane helix</keyword>
<evidence type="ECO:0000256" key="1">
    <source>
        <dbReference type="SAM" id="Phobius"/>
    </source>
</evidence>
<keyword evidence="1" id="KW-0472">Membrane</keyword>
<gene>
    <name evidence="2" type="primary">A09p042290.1_BraROA</name>
    <name evidence="2" type="ORF">IGI04_035679</name>
</gene>
<sequence length="122" mass="14032">MANTSAGRYCSTVEVWLLTFWVARKIRHSGELMEVDMLLLDAKIISIFNLIIIKHITGSLCDMLFIATSHSPTKSPFFSQDVKWMSIKSADKFDFILATFKISPIYFLMFLELLSVMVWRAT</sequence>